<keyword evidence="1" id="KW-0812">Transmembrane</keyword>
<keyword evidence="1" id="KW-0472">Membrane</keyword>
<evidence type="ECO:0000313" key="3">
    <source>
        <dbReference type="Proteomes" id="UP000291933"/>
    </source>
</evidence>
<feature type="transmembrane region" description="Helical" evidence="1">
    <location>
        <begin position="12"/>
        <end position="39"/>
    </location>
</feature>
<feature type="transmembrane region" description="Helical" evidence="1">
    <location>
        <begin position="77"/>
        <end position="98"/>
    </location>
</feature>
<evidence type="ECO:0000313" key="2">
    <source>
        <dbReference type="EMBL" id="TBT96422.1"/>
    </source>
</evidence>
<dbReference type="AlphaFoldDB" id="A0A4Q9KPA1"/>
<feature type="transmembrane region" description="Helical" evidence="1">
    <location>
        <begin position="110"/>
        <end position="132"/>
    </location>
</feature>
<feature type="transmembrane region" description="Helical" evidence="1">
    <location>
        <begin position="51"/>
        <end position="70"/>
    </location>
</feature>
<dbReference type="Proteomes" id="UP000291933">
    <property type="component" value="Unassembled WGS sequence"/>
</dbReference>
<accession>A0A4Q9KPA1</accession>
<evidence type="ECO:0000256" key="1">
    <source>
        <dbReference type="SAM" id="Phobius"/>
    </source>
</evidence>
<sequence length="149" mass="14697">MTSTLADPVKKWIAYSVIAGVVALIGSLGPWVVVSAGIFGGVSVNGTQGDGVITLFLALLTIAAAIVYLLKPGKLSWLPWGLIGAGAVTTLIAIITFSKMSSLGGMMSVGAGWGLFAVLLAGLATAGLGALAMMASRAAKAPTAPPAAG</sequence>
<keyword evidence="1" id="KW-1133">Transmembrane helix</keyword>
<protein>
    <submittedName>
        <fullName evidence="2">Uncharacterized protein</fullName>
    </submittedName>
</protein>
<gene>
    <name evidence="2" type="ORF">ET996_01885</name>
</gene>
<name>A0A4Q9KPA1_PROTD</name>
<comment type="caution">
    <text evidence="2">The sequence shown here is derived from an EMBL/GenBank/DDBJ whole genome shotgun (WGS) entry which is preliminary data.</text>
</comment>
<proteinExistence type="predicted"/>
<reference evidence="2 3" key="1">
    <citation type="submission" date="2019-01" db="EMBL/GenBank/DDBJ databases">
        <title>Lactibacter flavus gen. nov., sp. nov., a novel bacterium of the family Propionibacteriaceae isolated from raw milk and dairy products.</title>
        <authorList>
            <person name="Huptas C."/>
            <person name="Wenning M."/>
            <person name="Breitenwieser F."/>
            <person name="Doll E."/>
            <person name="Von Neubeck M."/>
            <person name="Busse H.-J."/>
            <person name="Scherer S."/>
        </authorList>
    </citation>
    <scope>NUCLEOTIDE SEQUENCE [LARGE SCALE GENOMIC DNA]</scope>
    <source>
        <strain evidence="2 3">DSM 22130</strain>
    </source>
</reference>
<organism evidence="2 3">
    <name type="scientific">Propioniciclava tarda</name>
    <dbReference type="NCBI Taxonomy" id="433330"/>
    <lineage>
        <taxon>Bacteria</taxon>
        <taxon>Bacillati</taxon>
        <taxon>Actinomycetota</taxon>
        <taxon>Actinomycetes</taxon>
        <taxon>Propionibacteriales</taxon>
        <taxon>Propionibacteriaceae</taxon>
        <taxon>Propioniciclava</taxon>
    </lineage>
</organism>
<dbReference type="EMBL" id="SDMR01000001">
    <property type="protein sequence ID" value="TBT96422.1"/>
    <property type="molecule type" value="Genomic_DNA"/>
</dbReference>
<keyword evidence="3" id="KW-1185">Reference proteome</keyword>
<dbReference type="RefSeq" id="WP_131170834.1">
    <property type="nucleotide sequence ID" value="NZ_FXTL01000001.1"/>
</dbReference>